<dbReference type="AlphaFoldDB" id="A0A699XVM6"/>
<proteinExistence type="predicted"/>
<reference evidence="2" key="1">
    <citation type="journal article" date="2019" name="Sci. Rep.">
        <title>Draft genome of Tanacetum cinerariifolium, the natural source of mosquito coil.</title>
        <authorList>
            <person name="Yamashiro T."/>
            <person name="Shiraishi A."/>
            <person name="Satake H."/>
            <person name="Nakayama K."/>
        </authorList>
    </citation>
    <scope>NUCLEOTIDE SEQUENCE</scope>
</reference>
<gene>
    <name evidence="2" type="ORF">Tci_932980</name>
</gene>
<comment type="caution">
    <text evidence="2">The sequence shown here is derived from an EMBL/GenBank/DDBJ whole genome shotgun (WGS) entry which is preliminary data.</text>
</comment>
<dbReference type="EMBL" id="BKCJ011885552">
    <property type="protein sequence ID" value="GFD61011.1"/>
    <property type="molecule type" value="Genomic_DNA"/>
</dbReference>
<organism evidence="2">
    <name type="scientific">Tanacetum cinerariifolium</name>
    <name type="common">Dalmatian daisy</name>
    <name type="synonym">Chrysanthemum cinerariifolium</name>
    <dbReference type="NCBI Taxonomy" id="118510"/>
    <lineage>
        <taxon>Eukaryota</taxon>
        <taxon>Viridiplantae</taxon>
        <taxon>Streptophyta</taxon>
        <taxon>Embryophyta</taxon>
        <taxon>Tracheophyta</taxon>
        <taxon>Spermatophyta</taxon>
        <taxon>Magnoliopsida</taxon>
        <taxon>eudicotyledons</taxon>
        <taxon>Gunneridae</taxon>
        <taxon>Pentapetalae</taxon>
        <taxon>asterids</taxon>
        <taxon>campanulids</taxon>
        <taxon>Asterales</taxon>
        <taxon>Asteraceae</taxon>
        <taxon>Asteroideae</taxon>
        <taxon>Anthemideae</taxon>
        <taxon>Anthemidinae</taxon>
        <taxon>Tanacetum</taxon>
    </lineage>
</organism>
<feature type="region of interest" description="Disordered" evidence="1">
    <location>
        <begin position="1"/>
        <end position="80"/>
    </location>
</feature>
<evidence type="ECO:0000313" key="2">
    <source>
        <dbReference type="EMBL" id="GFD61011.1"/>
    </source>
</evidence>
<feature type="compositionally biased region" description="Basic residues" evidence="1">
    <location>
        <begin position="28"/>
        <end position="39"/>
    </location>
</feature>
<sequence>LERRARHVAGRLRAGRVRVHAGQPADPHRRRTADHRRPGRPGYFRIRCLRTGHQSGHRSDRRAGRTQEAAAVPDLADDRL</sequence>
<feature type="non-terminal residue" evidence="2">
    <location>
        <position position="80"/>
    </location>
</feature>
<protein>
    <submittedName>
        <fullName evidence="2">Uncharacterized protein</fullName>
    </submittedName>
</protein>
<evidence type="ECO:0000256" key="1">
    <source>
        <dbReference type="SAM" id="MobiDB-lite"/>
    </source>
</evidence>
<accession>A0A699XVM6</accession>
<feature type="compositionally biased region" description="Basic residues" evidence="1">
    <location>
        <begin position="47"/>
        <end position="56"/>
    </location>
</feature>
<feature type="non-terminal residue" evidence="2">
    <location>
        <position position="1"/>
    </location>
</feature>
<name>A0A699XVM6_TANCI</name>
<feature type="compositionally biased region" description="Basic residues" evidence="1">
    <location>
        <begin position="1"/>
        <end position="19"/>
    </location>
</feature>